<proteinExistence type="predicted"/>
<feature type="region of interest" description="Disordered" evidence="1">
    <location>
        <begin position="75"/>
        <end position="96"/>
    </location>
</feature>
<sequence length="96" mass="10934">MAGNARGFSCLVPRRKRGKAKSELNSLMRAVQRVGSVVECIWRFCPDRRMLGRHCGRTIRPARLTSTYCCANSPATSSRGRRTTRYTLRSRTRKIS</sequence>
<organism evidence="2 3">
    <name type="scientific">Mycena chlorophos</name>
    <name type="common">Agaric fungus</name>
    <name type="synonym">Agaricus chlorophos</name>
    <dbReference type="NCBI Taxonomy" id="658473"/>
    <lineage>
        <taxon>Eukaryota</taxon>
        <taxon>Fungi</taxon>
        <taxon>Dikarya</taxon>
        <taxon>Basidiomycota</taxon>
        <taxon>Agaricomycotina</taxon>
        <taxon>Agaricomycetes</taxon>
        <taxon>Agaricomycetidae</taxon>
        <taxon>Agaricales</taxon>
        <taxon>Marasmiineae</taxon>
        <taxon>Mycenaceae</taxon>
        <taxon>Mycena</taxon>
    </lineage>
</organism>
<keyword evidence="3" id="KW-1185">Reference proteome</keyword>
<accession>A0ABQ0LLT4</accession>
<gene>
    <name evidence="2" type="ORF">MCHLO_09094</name>
</gene>
<feature type="compositionally biased region" description="Basic residues" evidence="1">
    <location>
        <begin position="79"/>
        <end position="96"/>
    </location>
</feature>
<dbReference type="EMBL" id="DF847509">
    <property type="protein sequence ID" value="GAT52005.1"/>
    <property type="molecule type" value="Genomic_DNA"/>
</dbReference>
<reference evidence="2" key="1">
    <citation type="submission" date="2014-09" db="EMBL/GenBank/DDBJ databases">
        <title>Genome sequence of the luminous mushroom Mycena chlorophos for searching fungal bioluminescence genes.</title>
        <authorList>
            <person name="Tanaka Y."/>
            <person name="Kasuga D."/>
            <person name="Oba Y."/>
            <person name="Hase S."/>
            <person name="Sato K."/>
            <person name="Oba Y."/>
            <person name="Sakakibara Y."/>
        </authorList>
    </citation>
    <scope>NUCLEOTIDE SEQUENCE</scope>
</reference>
<protein>
    <submittedName>
        <fullName evidence="2">Uncharacterized protein</fullName>
    </submittedName>
</protein>
<evidence type="ECO:0000256" key="1">
    <source>
        <dbReference type="SAM" id="MobiDB-lite"/>
    </source>
</evidence>
<name>A0ABQ0LLT4_MYCCL</name>
<dbReference type="Proteomes" id="UP000815677">
    <property type="component" value="Unassembled WGS sequence"/>
</dbReference>
<evidence type="ECO:0000313" key="2">
    <source>
        <dbReference type="EMBL" id="GAT52005.1"/>
    </source>
</evidence>
<evidence type="ECO:0000313" key="3">
    <source>
        <dbReference type="Proteomes" id="UP000815677"/>
    </source>
</evidence>